<name>A0A162JRP0_9PROT</name>
<sequence>MQIRSPAPLAVRLETMAGAGLVPVVTALDLEMTRPVRTGADPAEPGQPVLAGGPVAPMLELEMPASLALLDLLVPSMGGGPALSVLIAPAAGGVASRITGARPARLTLDLDEAGPPRLGVRLRGLPAEPETVAAFGPADTSPRITLGDVGLWIDGVALAPLRRCRLTLAARLHSQTAPDRPAPVAWLGGGVTLTLGFEPGVTAATLAGRLALAGTVSVILDLGRAGVGRRLVLPPGLISANGFDGAAVALELTAAAPPVCTEF</sequence>
<proteinExistence type="predicted"/>
<organism evidence="1 2">
    <name type="scientific">Tistrella mobilis</name>
    <dbReference type="NCBI Taxonomy" id="171437"/>
    <lineage>
        <taxon>Bacteria</taxon>
        <taxon>Pseudomonadati</taxon>
        <taxon>Pseudomonadota</taxon>
        <taxon>Alphaproteobacteria</taxon>
        <taxon>Geminicoccales</taxon>
        <taxon>Geminicoccaceae</taxon>
        <taxon>Tistrella</taxon>
    </lineage>
</organism>
<dbReference type="EMBL" id="LPZR01000218">
    <property type="protein sequence ID" value="KYO49737.1"/>
    <property type="molecule type" value="Genomic_DNA"/>
</dbReference>
<dbReference type="RefSeq" id="WP_062769872.1">
    <property type="nucleotide sequence ID" value="NZ_CP121045.1"/>
</dbReference>
<dbReference type="AlphaFoldDB" id="A0A162JRP0"/>
<comment type="caution">
    <text evidence="1">The sequence shown here is derived from an EMBL/GenBank/DDBJ whole genome shotgun (WGS) entry which is preliminary data.</text>
</comment>
<evidence type="ECO:0000313" key="1">
    <source>
        <dbReference type="EMBL" id="KYO49737.1"/>
    </source>
</evidence>
<evidence type="ECO:0000313" key="2">
    <source>
        <dbReference type="Proteomes" id="UP000075787"/>
    </source>
</evidence>
<accession>A0A162JRP0</accession>
<protein>
    <submittedName>
        <fullName evidence="1">Uncharacterized protein</fullName>
    </submittedName>
</protein>
<reference evidence="1 2" key="1">
    <citation type="submission" date="2015-12" db="EMBL/GenBank/DDBJ databases">
        <title>Genome sequence of Tistrella mobilis MCCC 1A02139.</title>
        <authorList>
            <person name="Lu L."/>
            <person name="Lai Q."/>
            <person name="Shao Z."/>
            <person name="Qian P."/>
        </authorList>
    </citation>
    <scope>NUCLEOTIDE SEQUENCE [LARGE SCALE GENOMIC DNA]</scope>
    <source>
        <strain evidence="1 2">MCCC 1A02139</strain>
    </source>
</reference>
<dbReference type="GeneID" id="97241317"/>
<dbReference type="Proteomes" id="UP000075787">
    <property type="component" value="Unassembled WGS sequence"/>
</dbReference>
<gene>
    <name evidence="1" type="ORF">AUP44_16370</name>
</gene>